<reference evidence="2" key="1">
    <citation type="journal article" date="2023" name="G3 (Bethesda)">
        <title>A reference genome for the long-term kleptoplast-retaining sea slug Elysia crispata morphotype clarki.</title>
        <authorList>
            <person name="Eastman K.E."/>
            <person name="Pendleton A.L."/>
            <person name="Shaikh M.A."/>
            <person name="Suttiyut T."/>
            <person name="Ogas R."/>
            <person name="Tomko P."/>
            <person name="Gavelis G."/>
            <person name="Widhalm J.R."/>
            <person name="Wisecaver J.H."/>
        </authorList>
    </citation>
    <scope>NUCLEOTIDE SEQUENCE</scope>
    <source>
        <strain evidence="2">ECLA1</strain>
    </source>
</reference>
<protein>
    <submittedName>
        <fullName evidence="2">Uncharacterized protein</fullName>
    </submittedName>
</protein>
<feature type="chain" id="PRO_5042131255" evidence="1">
    <location>
        <begin position="19"/>
        <end position="177"/>
    </location>
</feature>
<dbReference type="EMBL" id="JAWDGP010001840">
    <property type="protein sequence ID" value="KAK3787753.1"/>
    <property type="molecule type" value="Genomic_DNA"/>
</dbReference>
<keyword evidence="1" id="KW-0732">Signal</keyword>
<keyword evidence="3" id="KW-1185">Reference proteome</keyword>
<evidence type="ECO:0000256" key="1">
    <source>
        <dbReference type="SAM" id="SignalP"/>
    </source>
</evidence>
<dbReference type="Proteomes" id="UP001283361">
    <property type="component" value="Unassembled WGS sequence"/>
</dbReference>
<dbReference type="AlphaFoldDB" id="A0AAE1DZX5"/>
<gene>
    <name evidence="2" type="ORF">RRG08_049699</name>
</gene>
<organism evidence="2 3">
    <name type="scientific">Elysia crispata</name>
    <name type="common">lettuce slug</name>
    <dbReference type="NCBI Taxonomy" id="231223"/>
    <lineage>
        <taxon>Eukaryota</taxon>
        <taxon>Metazoa</taxon>
        <taxon>Spiralia</taxon>
        <taxon>Lophotrochozoa</taxon>
        <taxon>Mollusca</taxon>
        <taxon>Gastropoda</taxon>
        <taxon>Heterobranchia</taxon>
        <taxon>Euthyneura</taxon>
        <taxon>Panpulmonata</taxon>
        <taxon>Sacoglossa</taxon>
        <taxon>Placobranchoidea</taxon>
        <taxon>Plakobranchidae</taxon>
        <taxon>Elysia</taxon>
    </lineage>
</organism>
<evidence type="ECO:0000313" key="3">
    <source>
        <dbReference type="Proteomes" id="UP001283361"/>
    </source>
</evidence>
<name>A0AAE1DZX5_9GAST</name>
<evidence type="ECO:0000313" key="2">
    <source>
        <dbReference type="EMBL" id="KAK3787753.1"/>
    </source>
</evidence>
<sequence length="177" mass="19609">MKFLSTLAALVCLGTALALKCGTRKDFSAASFDAINFTPGRSYHDVANGIILYENQLDAQTSLFLQAEGIFYVRNADGSCLKQMSELGDFEISEFLHYTDRAGIARTGVADTSDKLFVKLLVNEVTCFTEFSRTTFSSGGVWSYIHTDHNDLTSTDSAYMQEVRSQFEQDNCDLLTS</sequence>
<comment type="caution">
    <text evidence="2">The sequence shown here is derived from an EMBL/GenBank/DDBJ whole genome shotgun (WGS) entry which is preliminary data.</text>
</comment>
<feature type="signal peptide" evidence="1">
    <location>
        <begin position="1"/>
        <end position="18"/>
    </location>
</feature>
<accession>A0AAE1DZX5</accession>
<proteinExistence type="predicted"/>